<gene>
    <name evidence="2" type="ORF">AFR_16350</name>
</gene>
<dbReference type="OrthoDB" id="3196337at2"/>
<dbReference type="STRING" id="1246995.AFR_16350"/>
<dbReference type="PROSITE" id="PS51318">
    <property type="entry name" value="TAT"/>
    <property type="match status" value="1"/>
</dbReference>
<dbReference type="InterPro" id="IPR006311">
    <property type="entry name" value="TAT_signal"/>
</dbReference>
<keyword evidence="3" id="KW-1185">Reference proteome</keyword>
<name>U5VXS0_9ACTN</name>
<dbReference type="PATRIC" id="fig|1246995.3.peg.3316"/>
<dbReference type="PANTHER" id="PTHR42951">
    <property type="entry name" value="METALLO-BETA-LACTAMASE DOMAIN-CONTAINING"/>
    <property type="match status" value="1"/>
</dbReference>
<evidence type="ECO:0000313" key="3">
    <source>
        <dbReference type="Proteomes" id="UP000017746"/>
    </source>
</evidence>
<accession>U5VXS0</accession>
<reference evidence="2 3" key="1">
    <citation type="journal article" date="2014" name="J. Biotechnol.">
        <title>Complete genome sequence of the actinobacterium Actinoplanes friuliensis HAG 010964, producer of the lipopeptide antibiotic friulimycin.</title>
        <authorList>
            <person name="Ruckert C."/>
            <person name="Szczepanowski R."/>
            <person name="Albersmeier A."/>
            <person name="Goesmann A."/>
            <person name="Fischer N."/>
            <person name="Steinkamper A."/>
            <person name="Puhler A."/>
            <person name="Biener R."/>
            <person name="Schwartz D."/>
            <person name="Kalinowski J."/>
        </authorList>
    </citation>
    <scope>NUCLEOTIDE SEQUENCE [LARGE SCALE GENOMIC DNA]</scope>
    <source>
        <strain evidence="2 3">DSM 7358</strain>
    </source>
</reference>
<dbReference type="CDD" id="cd07721">
    <property type="entry name" value="yflN-like_MBL-fold"/>
    <property type="match status" value="1"/>
</dbReference>
<dbReference type="eggNOG" id="COG0491">
    <property type="taxonomic scope" value="Bacteria"/>
</dbReference>
<dbReference type="RefSeq" id="WP_023361627.1">
    <property type="nucleotide sequence ID" value="NC_022657.1"/>
</dbReference>
<evidence type="ECO:0000313" key="2">
    <source>
        <dbReference type="EMBL" id="AGZ41552.1"/>
    </source>
</evidence>
<protein>
    <recommendedName>
        <fullName evidence="1">Metallo-beta-lactamase domain-containing protein</fullName>
    </recommendedName>
</protein>
<dbReference type="SUPFAM" id="SSF56281">
    <property type="entry name" value="Metallo-hydrolase/oxidoreductase"/>
    <property type="match status" value="1"/>
</dbReference>
<dbReference type="Proteomes" id="UP000017746">
    <property type="component" value="Chromosome"/>
</dbReference>
<dbReference type="InterPro" id="IPR036866">
    <property type="entry name" value="RibonucZ/Hydroxyglut_hydro"/>
</dbReference>
<dbReference type="InterPro" id="IPR050855">
    <property type="entry name" value="NDM-1-like"/>
</dbReference>
<dbReference type="EMBL" id="CP006272">
    <property type="protein sequence ID" value="AGZ41552.1"/>
    <property type="molecule type" value="Genomic_DNA"/>
</dbReference>
<dbReference type="Pfam" id="PF00753">
    <property type="entry name" value="Lactamase_B"/>
    <property type="match status" value="1"/>
</dbReference>
<evidence type="ECO:0000259" key="1">
    <source>
        <dbReference type="SMART" id="SM00849"/>
    </source>
</evidence>
<dbReference type="InterPro" id="IPR001279">
    <property type="entry name" value="Metallo-B-lactamas"/>
</dbReference>
<organism evidence="2 3">
    <name type="scientific">Actinoplanes friuliensis DSM 7358</name>
    <dbReference type="NCBI Taxonomy" id="1246995"/>
    <lineage>
        <taxon>Bacteria</taxon>
        <taxon>Bacillati</taxon>
        <taxon>Actinomycetota</taxon>
        <taxon>Actinomycetes</taxon>
        <taxon>Micromonosporales</taxon>
        <taxon>Micromonosporaceae</taxon>
        <taxon>Actinoplanes</taxon>
    </lineage>
</organism>
<dbReference type="HOGENOM" id="CLU_030571_2_4_11"/>
<dbReference type="PANTHER" id="PTHR42951:SF17">
    <property type="entry name" value="METALLO-BETA-LACTAMASE DOMAIN-CONTAINING PROTEIN"/>
    <property type="match status" value="1"/>
</dbReference>
<dbReference type="Gene3D" id="3.60.15.10">
    <property type="entry name" value="Ribonuclease Z/Hydroxyacylglutathione hydrolase-like"/>
    <property type="match status" value="1"/>
</dbReference>
<dbReference type="SMART" id="SM00849">
    <property type="entry name" value="Lactamase_B"/>
    <property type="match status" value="1"/>
</dbReference>
<feature type="domain" description="Metallo-beta-lactamase" evidence="1">
    <location>
        <begin position="58"/>
        <end position="221"/>
    </location>
</feature>
<dbReference type="AlphaFoldDB" id="U5VXS0"/>
<proteinExistence type="predicted"/>
<dbReference type="KEGG" id="afs:AFR_16350"/>
<sequence>MTDFLVTRRRLLLSAGAGVLGVTVLNTVTGCTSDSPATPPASASPPSSLDWKRVDLTFVSAYLLIRGREVAIVDLGTGGSADAIEAALKGAGSSWDAVRHIVLTHQHPDHAGGLAGVPPKVGATLYAGAADVAAITSDKPLKPLNDGDEVFGLQIIGTPGHTSGHISVFDPSTGVLVAGDALRTSDGLAGSDPRYTADEGQAAASIRKLAALPVKTVLPGHGDPLTSGAADQLRKLAASLPS</sequence>